<evidence type="ECO:0000313" key="2">
    <source>
        <dbReference type="Proteomes" id="UP000193411"/>
    </source>
</evidence>
<dbReference type="STRING" id="765915.A0A1Y2HES9"/>
<accession>A0A1Y2HES9</accession>
<dbReference type="Pfam" id="PF11720">
    <property type="entry name" value="Inhibitor_I78"/>
    <property type="match status" value="1"/>
</dbReference>
<gene>
    <name evidence="1" type="ORF">BCR44DRAFT_129004</name>
</gene>
<proteinExistence type="predicted"/>
<sequence length="71" mass="7848">MSNPNDANHWTSTLIGKTLVDGPAATHVSKSTLPNPHRIIKPGYMVTMDFNEARLNVHTDDSNKVTNVRYG</sequence>
<dbReference type="OrthoDB" id="10013825at2759"/>
<keyword evidence="2" id="KW-1185">Reference proteome</keyword>
<dbReference type="InterPro" id="IPR021719">
    <property type="entry name" value="Prot_inh_I78"/>
</dbReference>
<organism evidence="1 2">
    <name type="scientific">Catenaria anguillulae PL171</name>
    <dbReference type="NCBI Taxonomy" id="765915"/>
    <lineage>
        <taxon>Eukaryota</taxon>
        <taxon>Fungi</taxon>
        <taxon>Fungi incertae sedis</taxon>
        <taxon>Blastocladiomycota</taxon>
        <taxon>Blastocladiomycetes</taxon>
        <taxon>Blastocladiales</taxon>
        <taxon>Catenariaceae</taxon>
        <taxon>Catenaria</taxon>
    </lineage>
</organism>
<dbReference type="AlphaFoldDB" id="A0A1Y2HES9"/>
<dbReference type="Gene3D" id="3.30.10.10">
    <property type="entry name" value="Trypsin Inhibitor V, subunit A"/>
    <property type="match status" value="1"/>
</dbReference>
<evidence type="ECO:0008006" key="3">
    <source>
        <dbReference type="Google" id="ProtNLM"/>
    </source>
</evidence>
<dbReference type="PANTHER" id="PTHR39600:SF1">
    <property type="entry name" value="PEPTIDASE INHIBITOR I78 FAMILY PROTEIN"/>
    <property type="match status" value="1"/>
</dbReference>
<comment type="caution">
    <text evidence="1">The sequence shown here is derived from an EMBL/GenBank/DDBJ whole genome shotgun (WGS) entry which is preliminary data.</text>
</comment>
<dbReference type="EMBL" id="MCFL01000039">
    <property type="protein sequence ID" value="ORZ33090.1"/>
    <property type="molecule type" value="Genomic_DNA"/>
</dbReference>
<protein>
    <recommendedName>
        <fullName evidence="3">Peptidase inhibitor I78 family-domain-containing protein</fullName>
    </recommendedName>
</protein>
<dbReference type="Proteomes" id="UP000193411">
    <property type="component" value="Unassembled WGS sequence"/>
</dbReference>
<dbReference type="PANTHER" id="PTHR39600">
    <property type="entry name" value="PEPTIDASE INHIBITOR I78 FAMILY PROTEIN"/>
    <property type="match status" value="1"/>
</dbReference>
<evidence type="ECO:0000313" key="1">
    <source>
        <dbReference type="EMBL" id="ORZ33090.1"/>
    </source>
</evidence>
<name>A0A1Y2HES9_9FUNG</name>
<reference evidence="1 2" key="1">
    <citation type="submission" date="2016-07" db="EMBL/GenBank/DDBJ databases">
        <title>Pervasive Adenine N6-methylation of Active Genes in Fungi.</title>
        <authorList>
            <consortium name="DOE Joint Genome Institute"/>
            <person name="Mondo S.J."/>
            <person name="Dannebaum R.O."/>
            <person name="Kuo R.C."/>
            <person name="Labutti K."/>
            <person name="Haridas S."/>
            <person name="Kuo A."/>
            <person name="Salamov A."/>
            <person name="Ahrendt S.R."/>
            <person name="Lipzen A."/>
            <person name="Sullivan W."/>
            <person name="Andreopoulos W.B."/>
            <person name="Clum A."/>
            <person name="Lindquist E."/>
            <person name="Daum C."/>
            <person name="Ramamoorthy G.K."/>
            <person name="Gryganskyi A."/>
            <person name="Culley D."/>
            <person name="Magnuson J.K."/>
            <person name="James T.Y."/>
            <person name="O'Malley M.A."/>
            <person name="Stajich J.E."/>
            <person name="Spatafora J.W."/>
            <person name="Visel A."/>
            <person name="Grigoriev I.V."/>
        </authorList>
    </citation>
    <scope>NUCLEOTIDE SEQUENCE [LARGE SCALE GENOMIC DNA]</scope>
    <source>
        <strain evidence="1 2">PL171</strain>
    </source>
</reference>